<evidence type="ECO:0000256" key="4">
    <source>
        <dbReference type="ARBA" id="ARBA00022692"/>
    </source>
</evidence>
<comment type="subcellular location">
    <subcellularLocation>
        <location evidence="2">Membrane</location>
        <topology evidence="2">Multi-pass membrane protein</topology>
    </subcellularLocation>
</comment>
<feature type="transmembrane region" description="Helical" evidence="7">
    <location>
        <begin position="32"/>
        <end position="51"/>
    </location>
</feature>
<name>A0A3G2LMW9_ACIOX</name>
<evidence type="ECO:0000256" key="2">
    <source>
        <dbReference type="ARBA" id="ARBA00004141"/>
    </source>
</evidence>
<dbReference type="InterPro" id="IPR007829">
    <property type="entry name" value="TM2"/>
</dbReference>
<reference evidence="10" key="2">
    <citation type="submission" date="2022-02" db="EMBL/GenBank/DDBJ databases">
        <title>Atlantic sturgeon de novo genome assembly.</title>
        <authorList>
            <person name="Stock M."/>
            <person name="Klopp C."/>
            <person name="Guiguen Y."/>
            <person name="Cabau C."/>
            <person name="Parinello H."/>
            <person name="Santidrian Yebra-Pimentel E."/>
            <person name="Kuhl H."/>
            <person name="Dirks R.P."/>
            <person name="Guessner J."/>
            <person name="Wuertz S."/>
            <person name="Du K."/>
            <person name="Schartl M."/>
        </authorList>
    </citation>
    <scope>NUCLEOTIDE SEQUENCE</scope>
    <source>
        <strain evidence="10">STURGEONOMICS-FGT-2020</strain>
        <tissue evidence="10">Whole blood</tissue>
    </source>
</reference>
<dbReference type="Proteomes" id="UP001230051">
    <property type="component" value="Unassembled WGS sequence"/>
</dbReference>
<evidence type="ECO:0000256" key="1">
    <source>
        <dbReference type="ARBA" id="ARBA00002080"/>
    </source>
</evidence>
<keyword evidence="6 7" id="KW-0472">Membrane</keyword>
<keyword evidence="4 7" id="KW-0812">Transmembrane</keyword>
<dbReference type="SMART" id="SM00271">
    <property type="entry name" value="DnaJ"/>
    <property type="match status" value="1"/>
</dbReference>
<evidence type="ECO:0000259" key="8">
    <source>
        <dbReference type="PROSITE" id="PS50076"/>
    </source>
</evidence>
<dbReference type="Pfam" id="PF00226">
    <property type="entry name" value="DnaJ"/>
    <property type="match status" value="1"/>
</dbReference>
<dbReference type="OrthoDB" id="10262359at2759"/>
<keyword evidence="5 7" id="KW-1133">Transmembrane helix</keyword>
<evidence type="ECO:0000256" key="3">
    <source>
        <dbReference type="ARBA" id="ARBA00020945"/>
    </source>
</evidence>
<evidence type="ECO:0000256" key="5">
    <source>
        <dbReference type="ARBA" id="ARBA00022989"/>
    </source>
</evidence>
<proteinExistence type="evidence at transcript level"/>
<dbReference type="PANTHER" id="PTHR44733">
    <property type="entry name" value="DNAJ HOMOLOG SUBFAMILY C MEMBER 22"/>
    <property type="match status" value="1"/>
</dbReference>
<organism evidence="9">
    <name type="scientific">Acipenser oxyrinchus oxyrinchus</name>
    <dbReference type="NCBI Taxonomy" id="40147"/>
    <lineage>
        <taxon>Eukaryota</taxon>
        <taxon>Metazoa</taxon>
        <taxon>Chordata</taxon>
        <taxon>Craniata</taxon>
        <taxon>Vertebrata</taxon>
        <taxon>Euteleostomi</taxon>
        <taxon>Actinopterygii</taxon>
        <taxon>Chondrostei</taxon>
        <taxon>Acipenseriformes</taxon>
        <taxon>Acipenseridae</taxon>
        <taxon>Acipenser</taxon>
    </lineage>
</organism>
<dbReference type="AlphaFoldDB" id="A0A3G2LMW9"/>
<evidence type="ECO:0000256" key="7">
    <source>
        <dbReference type="SAM" id="Phobius"/>
    </source>
</evidence>
<feature type="transmembrane region" description="Helical" evidence="7">
    <location>
        <begin position="191"/>
        <end position="210"/>
    </location>
</feature>
<comment type="function">
    <text evidence="1">May function as a co-chaperone.</text>
</comment>
<dbReference type="EMBL" id="JAGXEW010000054">
    <property type="protein sequence ID" value="KAK1151002.1"/>
    <property type="molecule type" value="Genomic_DNA"/>
</dbReference>
<dbReference type="GO" id="GO:0016020">
    <property type="term" value="C:membrane"/>
    <property type="evidence" value="ECO:0007669"/>
    <property type="project" value="UniProtKB-SubCell"/>
</dbReference>
<evidence type="ECO:0000313" key="11">
    <source>
        <dbReference type="Proteomes" id="UP001230051"/>
    </source>
</evidence>
<keyword evidence="9" id="KW-0346">Stress response</keyword>
<keyword evidence="11" id="KW-1185">Reference proteome</keyword>
<dbReference type="PRINTS" id="PR00625">
    <property type="entry name" value="JDOMAIN"/>
</dbReference>
<gene>
    <name evidence="9" type="primary">dnajc22</name>
    <name evidence="10" type="ORF">AOXY_G33006</name>
</gene>
<dbReference type="PROSITE" id="PS50076">
    <property type="entry name" value="DNAJ_2"/>
    <property type="match status" value="1"/>
</dbReference>
<feature type="transmembrane region" description="Helical" evidence="7">
    <location>
        <begin position="95"/>
        <end position="122"/>
    </location>
</feature>
<evidence type="ECO:0000256" key="6">
    <source>
        <dbReference type="ARBA" id="ARBA00023136"/>
    </source>
</evidence>
<dbReference type="InterPro" id="IPR036869">
    <property type="entry name" value="J_dom_sf"/>
</dbReference>
<reference evidence="9" key="1">
    <citation type="submission" date="2018-08" db="EMBL/GenBank/DDBJ databases">
        <title>Hsp annotations of Atlantic sturgeon.</title>
        <authorList>
            <person name="Santidrian Yebra-Pimentel E.M."/>
            <person name="Dirks R.P."/>
            <person name="Jong-Raadsen S.A."/>
            <person name="Jansen H.J."/>
        </authorList>
    </citation>
    <scope>NUCLEOTIDE SEQUENCE</scope>
</reference>
<sequence length="346" mass="38232">MGKRKLWVTYWLWAVGGPVGLHHVYLGRDSHALLWMLTFGGFGLGWLREFYRLPAYVESANHNPTTARAANGRPVRAGAALPPISLARFAGQVCIGIYFGMAALISLSSISAFYLLVLPLAIGTGVHLVSSVGEETSDLRKTLTACLVTSPVFYGHALGTVPVSIAASVTAAQNRRYKPGMEREEPMGARLYRLGLAWLAFSAPLGYSVFYNTTATLSYAADSVAALLDWLWFFPSLRSLLESCLLLPYRAFSLLTGGGGEGPGQWERVLERFISEHSQRRLAALQVLAVSSEAPFEEVTQRYRELVKTWHPDHNPHRAGEASSRFLEIQEAYETLLRLHRPQRGP</sequence>
<dbReference type="CDD" id="cd06257">
    <property type="entry name" value="DnaJ"/>
    <property type="match status" value="1"/>
</dbReference>
<feature type="transmembrane region" description="Helical" evidence="7">
    <location>
        <begin position="142"/>
        <end position="170"/>
    </location>
</feature>
<dbReference type="PANTHER" id="PTHR44733:SF1">
    <property type="entry name" value="DNAJ HOMOLOG SUBFAMILY C MEMBER 22"/>
    <property type="match status" value="1"/>
</dbReference>
<dbReference type="Pfam" id="PF05154">
    <property type="entry name" value="TM2"/>
    <property type="match status" value="1"/>
</dbReference>
<evidence type="ECO:0000313" key="9">
    <source>
        <dbReference type="EMBL" id="AYN74458.1"/>
    </source>
</evidence>
<dbReference type="Gene3D" id="1.10.287.110">
    <property type="entry name" value="DnaJ domain"/>
    <property type="match status" value="1"/>
</dbReference>
<dbReference type="EMBL" id="MH777977">
    <property type="protein sequence ID" value="AYN74458.1"/>
    <property type="molecule type" value="mRNA"/>
</dbReference>
<feature type="transmembrane region" description="Helical" evidence="7">
    <location>
        <begin position="7"/>
        <end position="26"/>
    </location>
</feature>
<feature type="domain" description="J" evidence="8">
    <location>
        <begin position="283"/>
        <end position="346"/>
    </location>
</feature>
<evidence type="ECO:0000313" key="10">
    <source>
        <dbReference type="EMBL" id="KAK1151002.1"/>
    </source>
</evidence>
<accession>A0A3G2LMW9</accession>
<dbReference type="SUPFAM" id="SSF46565">
    <property type="entry name" value="Chaperone J-domain"/>
    <property type="match status" value="1"/>
</dbReference>
<protein>
    <recommendedName>
        <fullName evidence="3">DnaJ homolog subfamily C member 22</fullName>
    </recommendedName>
</protein>
<dbReference type="InterPro" id="IPR001623">
    <property type="entry name" value="DnaJ_domain"/>
</dbReference>